<evidence type="ECO:0000313" key="2">
    <source>
        <dbReference type="EMBL" id="STR00739.1"/>
    </source>
</evidence>
<feature type="compositionally biased region" description="Low complexity" evidence="1">
    <location>
        <begin position="144"/>
        <end position="155"/>
    </location>
</feature>
<evidence type="ECO:0000256" key="1">
    <source>
        <dbReference type="SAM" id="MobiDB-lite"/>
    </source>
</evidence>
<dbReference type="EMBL" id="UGJJ01000001">
    <property type="protein sequence ID" value="STR00739.1"/>
    <property type="molecule type" value="Genomic_DNA"/>
</dbReference>
<gene>
    <name evidence="2" type="ORF">NCTC13336_00955</name>
</gene>
<evidence type="ECO:0000313" key="3">
    <source>
        <dbReference type="Proteomes" id="UP000254293"/>
    </source>
</evidence>
<accession>A0A377R0W6</accession>
<feature type="region of interest" description="Disordered" evidence="1">
    <location>
        <begin position="113"/>
        <end position="172"/>
    </location>
</feature>
<keyword evidence="3" id="KW-1185">Reference proteome</keyword>
<organism evidence="2 3">
    <name type="scientific">Kingella potus</name>
    <dbReference type="NCBI Taxonomy" id="265175"/>
    <lineage>
        <taxon>Bacteria</taxon>
        <taxon>Pseudomonadati</taxon>
        <taxon>Pseudomonadota</taxon>
        <taxon>Betaproteobacteria</taxon>
        <taxon>Neisseriales</taxon>
        <taxon>Neisseriaceae</taxon>
        <taxon>Kingella</taxon>
    </lineage>
</organism>
<reference evidence="2 3" key="1">
    <citation type="submission" date="2018-06" db="EMBL/GenBank/DDBJ databases">
        <authorList>
            <consortium name="Pathogen Informatics"/>
            <person name="Doyle S."/>
        </authorList>
    </citation>
    <scope>NUCLEOTIDE SEQUENCE [LARGE SCALE GENOMIC DNA]</scope>
    <source>
        <strain evidence="2 3">NCTC13336</strain>
    </source>
</reference>
<protein>
    <submittedName>
        <fullName evidence="2">Uncharacterized protein</fullName>
    </submittedName>
</protein>
<sequence>MCGAATHAFPIFRKDADCGCKRFVRHPSNSLPRRRRRKQRPSENPYCVVSDSLLHTKTACVAWSDTPYAVRRGKTDRPSEKRIVLFQTAFAAKVGCVTQPRTRSQYFGKMQDAAANTNPTPDQTPSPAPARGRAGEGVAVCKTAFPPANAAGAAKPPHPNPPPQAGEGTEAV</sequence>
<dbReference type="Proteomes" id="UP000254293">
    <property type="component" value="Unassembled WGS sequence"/>
</dbReference>
<dbReference type="AlphaFoldDB" id="A0A377R0W6"/>
<proteinExistence type="predicted"/>
<name>A0A377R0W6_9NEIS</name>